<dbReference type="PANTHER" id="PTHR33164">
    <property type="entry name" value="TRANSCRIPTIONAL REGULATOR, MARR FAMILY"/>
    <property type="match status" value="1"/>
</dbReference>
<dbReference type="PRINTS" id="PR00598">
    <property type="entry name" value="HTHMARR"/>
</dbReference>
<dbReference type="GO" id="GO:0003700">
    <property type="term" value="F:DNA-binding transcription factor activity"/>
    <property type="evidence" value="ECO:0007669"/>
    <property type="project" value="InterPro"/>
</dbReference>
<dbReference type="InterPro" id="IPR036390">
    <property type="entry name" value="WH_DNA-bd_sf"/>
</dbReference>
<sequence>MSIDDWLEESDRRARVEKRLAAALKRGFGLSLLDYRALRAVAAAEEGELRLRTLARVLDVNQSSITRMMPRLESLGYAYRDLCPDDNRGAYCVITEKGREASSAMAEVLDRTLSEPAAALS</sequence>
<dbReference type="SMART" id="SM00347">
    <property type="entry name" value="HTH_MARR"/>
    <property type="match status" value="1"/>
</dbReference>
<reference evidence="2 3" key="2">
    <citation type="submission" date="2019-05" db="EMBL/GenBank/DDBJ databases">
        <title>Glycomyces buryatensis sp. nov.</title>
        <authorList>
            <person name="Nikitina E."/>
        </authorList>
    </citation>
    <scope>NUCLEOTIDE SEQUENCE [LARGE SCALE GENOMIC DNA]</scope>
    <source>
        <strain evidence="2 3">18</strain>
    </source>
</reference>
<dbReference type="Proteomes" id="UP000308760">
    <property type="component" value="Unassembled WGS sequence"/>
</dbReference>
<reference evidence="3" key="1">
    <citation type="submission" date="2019-04" db="EMBL/GenBank/DDBJ databases">
        <title>Nocardioides xinjiangensis sp. nov.</title>
        <authorList>
            <person name="Liu S."/>
        </authorList>
    </citation>
    <scope>NUCLEOTIDE SEQUENCE [LARGE SCALE GENOMIC DNA]</scope>
    <source>
        <strain evidence="3">18</strain>
    </source>
</reference>
<dbReference type="InterPro" id="IPR000835">
    <property type="entry name" value="HTH_MarR-typ"/>
</dbReference>
<dbReference type="Pfam" id="PF12802">
    <property type="entry name" value="MarR_2"/>
    <property type="match status" value="1"/>
</dbReference>
<dbReference type="AlphaFoldDB" id="A0A4S8Q901"/>
<organism evidence="2 3">
    <name type="scientific">Glycomyces buryatensis</name>
    <dbReference type="NCBI Taxonomy" id="2570927"/>
    <lineage>
        <taxon>Bacteria</taxon>
        <taxon>Bacillati</taxon>
        <taxon>Actinomycetota</taxon>
        <taxon>Actinomycetes</taxon>
        <taxon>Glycomycetales</taxon>
        <taxon>Glycomycetaceae</taxon>
        <taxon>Glycomyces</taxon>
    </lineage>
</organism>
<keyword evidence="3" id="KW-1185">Reference proteome</keyword>
<dbReference type="GO" id="GO:0006950">
    <property type="term" value="P:response to stress"/>
    <property type="evidence" value="ECO:0007669"/>
    <property type="project" value="TreeGrafter"/>
</dbReference>
<evidence type="ECO:0000313" key="2">
    <source>
        <dbReference type="EMBL" id="THV40670.1"/>
    </source>
</evidence>
<dbReference type="InterPro" id="IPR036388">
    <property type="entry name" value="WH-like_DNA-bd_sf"/>
</dbReference>
<comment type="caution">
    <text evidence="2">The sequence shown here is derived from an EMBL/GenBank/DDBJ whole genome shotgun (WGS) entry which is preliminary data.</text>
</comment>
<accession>A0A4S8Q901</accession>
<evidence type="ECO:0000313" key="3">
    <source>
        <dbReference type="Proteomes" id="UP000308760"/>
    </source>
</evidence>
<name>A0A4S8Q901_9ACTN</name>
<gene>
    <name evidence="2" type="ORF">FAB82_15550</name>
</gene>
<proteinExistence type="predicted"/>
<dbReference type="Gene3D" id="1.10.10.10">
    <property type="entry name" value="Winged helix-like DNA-binding domain superfamily/Winged helix DNA-binding domain"/>
    <property type="match status" value="1"/>
</dbReference>
<protein>
    <submittedName>
        <fullName evidence="2">MarR family transcriptional regulator</fullName>
    </submittedName>
</protein>
<dbReference type="PANTHER" id="PTHR33164:SF99">
    <property type="entry name" value="MARR FAMILY REGULATORY PROTEIN"/>
    <property type="match status" value="1"/>
</dbReference>
<dbReference type="RefSeq" id="WP_136535444.1">
    <property type="nucleotide sequence ID" value="NZ_STGY01000056.1"/>
</dbReference>
<dbReference type="InterPro" id="IPR039422">
    <property type="entry name" value="MarR/SlyA-like"/>
</dbReference>
<evidence type="ECO:0000259" key="1">
    <source>
        <dbReference type="PROSITE" id="PS50995"/>
    </source>
</evidence>
<feature type="domain" description="HTH marR-type" evidence="1">
    <location>
        <begin position="1"/>
        <end position="121"/>
    </location>
</feature>
<dbReference type="PROSITE" id="PS50995">
    <property type="entry name" value="HTH_MARR_2"/>
    <property type="match status" value="1"/>
</dbReference>
<dbReference type="OrthoDB" id="5195026at2"/>
<dbReference type="EMBL" id="STGY01000056">
    <property type="protein sequence ID" value="THV40670.1"/>
    <property type="molecule type" value="Genomic_DNA"/>
</dbReference>
<dbReference type="SUPFAM" id="SSF46785">
    <property type="entry name" value="Winged helix' DNA-binding domain"/>
    <property type="match status" value="1"/>
</dbReference>